<dbReference type="InterPro" id="IPR002059">
    <property type="entry name" value="CSP_DNA-bd"/>
</dbReference>
<dbReference type="PROSITE" id="PS51857">
    <property type="entry name" value="CSD_2"/>
    <property type="match status" value="1"/>
</dbReference>
<dbReference type="InterPro" id="IPR011129">
    <property type="entry name" value="CSD"/>
</dbReference>
<evidence type="ECO:0000259" key="1">
    <source>
        <dbReference type="PROSITE" id="PS51857"/>
    </source>
</evidence>
<dbReference type="AlphaFoldDB" id="A0A940M8D1"/>
<proteinExistence type="predicted"/>
<evidence type="ECO:0000313" key="2">
    <source>
        <dbReference type="EMBL" id="MBP0458130.1"/>
    </source>
</evidence>
<organism evidence="2 3">
    <name type="scientific">Streptomyces montanisoli</name>
    <dbReference type="NCBI Taxonomy" id="2798581"/>
    <lineage>
        <taxon>Bacteria</taxon>
        <taxon>Bacillati</taxon>
        <taxon>Actinomycetota</taxon>
        <taxon>Actinomycetes</taxon>
        <taxon>Kitasatosporales</taxon>
        <taxon>Streptomycetaceae</taxon>
        <taxon>Streptomyces</taxon>
    </lineage>
</organism>
<dbReference type="Gene3D" id="2.40.50.140">
    <property type="entry name" value="Nucleic acid-binding proteins"/>
    <property type="match status" value="1"/>
</dbReference>
<dbReference type="GO" id="GO:0003676">
    <property type="term" value="F:nucleic acid binding"/>
    <property type="evidence" value="ECO:0007669"/>
    <property type="project" value="InterPro"/>
</dbReference>
<dbReference type="SMART" id="SM00357">
    <property type="entry name" value="CSP"/>
    <property type="match status" value="1"/>
</dbReference>
<protein>
    <submittedName>
        <fullName evidence="2">Cold shock domain-containing protein</fullName>
    </submittedName>
</protein>
<dbReference type="Pfam" id="PF00313">
    <property type="entry name" value="CSD"/>
    <property type="match status" value="1"/>
</dbReference>
<name>A0A940M8D1_9ACTN</name>
<dbReference type="EMBL" id="JAGIQL010000035">
    <property type="protein sequence ID" value="MBP0458130.1"/>
    <property type="molecule type" value="Genomic_DNA"/>
</dbReference>
<dbReference type="CDD" id="cd04458">
    <property type="entry name" value="CSP_CDS"/>
    <property type="match status" value="1"/>
</dbReference>
<comment type="caution">
    <text evidence="2">The sequence shown here is derived from an EMBL/GenBank/DDBJ whole genome shotgun (WGS) entry which is preliminary data.</text>
</comment>
<reference evidence="2" key="1">
    <citation type="submission" date="2021-03" db="EMBL/GenBank/DDBJ databases">
        <title>Whole genome sequence of Streptomyces bomunensis MMS17-BM035.</title>
        <authorList>
            <person name="Lee J.H."/>
        </authorList>
    </citation>
    <scope>NUCLEOTIDE SEQUENCE</scope>
    <source>
        <strain evidence="2">MMS17-BM035</strain>
    </source>
</reference>
<dbReference type="PRINTS" id="PR00050">
    <property type="entry name" value="COLDSHOCK"/>
</dbReference>
<sequence>MVATGKVIRFDTVRGYGFVAPSGGGDDVFLHVNDLVVDKSLVGPGVSVEFDIENGDKGLKAARVSVLEDGMSTGVPARQAPRSAMDEGLCDVLSPREFTEEVTEALLAAAPGITAEQIVAIRRHLGKLAADHGWTEA</sequence>
<keyword evidence="3" id="KW-1185">Reference proteome</keyword>
<dbReference type="RefSeq" id="WP_209339897.1">
    <property type="nucleotide sequence ID" value="NZ_JAGIQL010000035.1"/>
</dbReference>
<accession>A0A940M8D1</accession>
<evidence type="ECO:0000313" key="3">
    <source>
        <dbReference type="Proteomes" id="UP000670475"/>
    </source>
</evidence>
<dbReference type="InterPro" id="IPR012340">
    <property type="entry name" value="NA-bd_OB-fold"/>
</dbReference>
<gene>
    <name evidence="2" type="ORF">JFN87_11545</name>
</gene>
<dbReference type="SUPFAM" id="SSF50249">
    <property type="entry name" value="Nucleic acid-binding proteins"/>
    <property type="match status" value="1"/>
</dbReference>
<feature type="domain" description="CSD" evidence="1">
    <location>
        <begin position="2"/>
        <end position="66"/>
    </location>
</feature>
<dbReference type="Proteomes" id="UP000670475">
    <property type="component" value="Unassembled WGS sequence"/>
</dbReference>